<dbReference type="SUPFAM" id="SSF53474">
    <property type="entry name" value="alpha/beta-Hydrolases"/>
    <property type="match status" value="1"/>
</dbReference>
<dbReference type="EMBL" id="JADAQT010000078">
    <property type="protein sequence ID" value="MBE1876071.1"/>
    <property type="molecule type" value="Genomic_DNA"/>
</dbReference>
<name>A0ABR9MYE8_9MICO</name>
<dbReference type="Gene3D" id="3.40.50.1820">
    <property type="entry name" value="alpha/beta hydrolase"/>
    <property type="match status" value="1"/>
</dbReference>
<evidence type="ECO:0000313" key="3">
    <source>
        <dbReference type="Proteomes" id="UP000625527"/>
    </source>
</evidence>
<accession>A0ABR9MYE8</accession>
<dbReference type="PANTHER" id="PTHR43037:SF4">
    <property type="entry name" value="PEPTIDASE S9 PROLYL OLIGOPEPTIDASE CATALYTIC DOMAIN-CONTAINING PROTEIN"/>
    <property type="match status" value="1"/>
</dbReference>
<keyword evidence="3" id="KW-1185">Reference proteome</keyword>
<dbReference type="Proteomes" id="UP000625527">
    <property type="component" value="Unassembled WGS sequence"/>
</dbReference>
<keyword evidence="1" id="KW-0732">Signal</keyword>
<proteinExistence type="predicted"/>
<reference evidence="2 3" key="1">
    <citation type="submission" date="2020-10" db="EMBL/GenBank/DDBJ databases">
        <title>Myceligenerans pegani sp. nov., an endophytic actinomycete isolated from Peganum harmala L. in Xinjiang, China.</title>
        <authorList>
            <person name="Xin L."/>
        </authorList>
    </citation>
    <scope>NUCLEOTIDE SEQUENCE [LARGE SCALE GENOMIC DNA]</scope>
    <source>
        <strain evidence="2 3">TRM65318</strain>
    </source>
</reference>
<gene>
    <name evidence="2" type="ORF">IHE71_10170</name>
</gene>
<dbReference type="InterPro" id="IPR029058">
    <property type="entry name" value="AB_hydrolase_fold"/>
</dbReference>
<dbReference type="PANTHER" id="PTHR43037">
    <property type="entry name" value="UNNAMED PRODUCT-RELATED"/>
    <property type="match status" value="1"/>
</dbReference>
<dbReference type="RefSeq" id="WP_192862639.1">
    <property type="nucleotide sequence ID" value="NZ_JADAQT010000078.1"/>
</dbReference>
<comment type="caution">
    <text evidence="2">The sequence shown here is derived from an EMBL/GenBank/DDBJ whole genome shotgun (WGS) entry which is preliminary data.</text>
</comment>
<evidence type="ECO:0008006" key="4">
    <source>
        <dbReference type="Google" id="ProtNLM"/>
    </source>
</evidence>
<organism evidence="2 3">
    <name type="scientific">Myceligenerans pegani</name>
    <dbReference type="NCBI Taxonomy" id="2776917"/>
    <lineage>
        <taxon>Bacteria</taxon>
        <taxon>Bacillati</taxon>
        <taxon>Actinomycetota</taxon>
        <taxon>Actinomycetes</taxon>
        <taxon>Micrococcales</taxon>
        <taxon>Promicromonosporaceae</taxon>
        <taxon>Myceligenerans</taxon>
    </lineage>
</organism>
<evidence type="ECO:0000256" key="1">
    <source>
        <dbReference type="ARBA" id="ARBA00022729"/>
    </source>
</evidence>
<protein>
    <recommendedName>
        <fullName evidence="4">Alpha/beta hydrolase</fullName>
    </recommendedName>
</protein>
<dbReference type="InterPro" id="IPR050955">
    <property type="entry name" value="Plant_Biomass_Hydrol_Est"/>
</dbReference>
<evidence type="ECO:0000313" key="2">
    <source>
        <dbReference type="EMBL" id="MBE1876071.1"/>
    </source>
</evidence>
<sequence length="281" mass="30063">MRPVRLDDFPPGHPAWDLLLGATPFQASAAEPRLSFTTYVPASYRDRTEPLRLLVAVHGTGRRVEETRDRYAALADEQGLAVLAPLFPCGLGGPDDVHNYKELHHGGLRFDEALLAMVDEAARRWRIDTERFLLAGFSGGGQFAHRFAYLHPHRLRAVSVGAPGRVTLPDDAPWPLGLGGVRDRLGTEASPAGLADVPYQVVVGSADLAGDLLAAVADDPREARAGATRVDRALRLAGELIELGVPVETAVVPGAGHDADAVAPAVTDFLRRALHAPDPAR</sequence>